<comment type="similarity">
    <text evidence="14">Belongs to the UbiA prenyltransferase family. Protoheme IX farnesyltransferase subfamily.</text>
</comment>
<feature type="transmembrane region" description="Helical" evidence="14">
    <location>
        <begin position="183"/>
        <end position="206"/>
    </location>
</feature>
<dbReference type="PANTHER" id="PTHR43448">
    <property type="entry name" value="PROTOHEME IX FARNESYLTRANSFERASE, MITOCHONDRIAL"/>
    <property type="match status" value="1"/>
</dbReference>
<keyword evidence="8 14" id="KW-0350">Heme biosynthesis</keyword>
<comment type="function">
    <text evidence="14">Converts heme B (protoheme IX) to heme O by substitution of the vinyl group on carbon 2 of heme B porphyrin ring with a hydroxyethyl farnesyl side group.</text>
</comment>
<feature type="transmembrane region" description="Helical" evidence="14">
    <location>
        <begin position="37"/>
        <end position="56"/>
    </location>
</feature>
<dbReference type="Gene3D" id="1.10.357.140">
    <property type="entry name" value="UbiA prenyltransferase"/>
    <property type="match status" value="1"/>
</dbReference>
<keyword evidence="5 14" id="KW-0808">Transferase</keyword>
<dbReference type="NCBIfam" id="TIGR01473">
    <property type="entry name" value="cyoE_ctaB"/>
    <property type="match status" value="1"/>
</dbReference>
<dbReference type="NCBIfam" id="NF003349">
    <property type="entry name" value="PRK04375.1-2"/>
    <property type="match status" value="1"/>
</dbReference>
<proteinExistence type="inferred from homology"/>
<gene>
    <name evidence="14" type="primary">ctaB</name>
    <name evidence="15" type="ORF">O9H85_14775</name>
</gene>
<feature type="transmembrane region" description="Helical" evidence="14">
    <location>
        <begin position="227"/>
        <end position="248"/>
    </location>
</feature>
<evidence type="ECO:0000256" key="1">
    <source>
        <dbReference type="ARBA" id="ARBA00004651"/>
    </source>
</evidence>
<keyword evidence="16" id="KW-1185">Reference proteome</keyword>
<evidence type="ECO:0000256" key="5">
    <source>
        <dbReference type="ARBA" id="ARBA00022679"/>
    </source>
</evidence>
<keyword evidence="9 14" id="KW-0472">Membrane</keyword>
<comment type="caution">
    <text evidence="15">The sequence shown here is derived from an EMBL/GenBank/DDBJ whole genome shotgun (WGS) entry which is preliminary data.</text>
</comment>
<evidence type="ECO:0000256" key="6">
    <source>
        <dbReference type="ARBA" id="ARBA00022692"/>
    </source>
</evidence>
<dbReference type="HAMAP" id="MF_00154">
    <property type="entry name" value="CyoE_CtaB"/>
    <property type="match status" value="1"/>
</dbReference>
<organism evidence="15 16">
    <name type="scientific">Paenibacillus gyeongsangnamensis</name>
    <dbReference type="NCBI Taxonomy" id="3388067"/>
    <lineage>
        <taxon>Bacteria</taxon>
        <taxon>Bacillati</taxon>
        <taxon>Bacillota</taxon>
        <taxon>Bacilli</taxon>
        <taxon>Bacillales</taxon>
        <taxon>Paenibacillaceae</taxon>
        <taxon>Paenibacillus</taxon>
    </lineage>
</organism>
<evidence type="ECO:0000256" key="8">
    <source>
        <dbReference type="ARBA" id="ARBA00023133"/>
    </source>
</evidence>
<evidence type="ECO:0000256" key="3">
    <source>
        <dbReference type="ARBA" id="ARBA00012292"/>
    </source>
</evidence>
<dbReference type="InterPro" id="IPR000537">
    <property type="entry name" value="UbiA_prenyltransferase"/>
</dbReference>
<feature type="transmembrane region" description="Helical" evidence="14">
    <location>
        <begin position="62"/>
        <end position="83"/>
    </location>
</feature>
<evidence type="ECO:0000256" key="12">
    <source>
        <dbReference type="ARBA" id="ARBA00042475"/>
    </source>
</evidence>
<dbReference type="EMBL" id="JAQAGZ010000009">
    <property type="protein sequence ID" value="MCZ8513678.1"/>
    <property type="molecule type" value="Genomic_DNA"/>
</dbReference>
<keyword evidence="4 14" id="KW-1003">Cell membrane</keyword>
<dbReference type="Pfam" id="PF01040">
    <property type="entry name" value="UbiA"/>
    <property type="match status" value="1"/>
</dbReference>
<evidence type="ECO:0000256" key="13">
    <source>
        <dbReference type="ARBA" id="ARBA00047690"/>
    </source>
</evidence>
<evidence type="ECO:0000256" key="7">
    <source>
        <dbReference type="ARBA" id="ARBA00022989"/>
    </source>
</evidence>
<feature type="transmembrane region" description="Helical" evidence="14">
    <location>
        <begin position="254"/>
        <end position="276"/>
    </location>
</feature>
<dbReference type="PROSITE" id="PS00943">
    <property type="entry name" value="UBIA"/>
    <property type="match status" value="1"/>
</dbReference>
<dbReference type="InterPro" id="IPR006369">
    <property type="entry name" value="Protohaem_IX_farnesylTrfase"/>
</dbReference>
<accession>A0ABT4Q9X0</accession>
<comment type="subcellular location">
    <subcellularLocation>
        <location evidence="1 14">Cell membrane</location>
        <topology evidence="1 14">Multi-pass membrane protein</topology>
    </subcellularLocation>
</comment>
<comment type="pathway">
    <text evidence="2 14">Porphyrin-containing compound metabolism; heme O biosynthesis; heme O from protoheme: step 1/1.</text>
</comment>
<dbReference type="EC" id="2.5.1.141" evidence="3 14"/>
<evidence type="ECO:0000256" key="9">
    <source>
        <dbReference type="ARBA" id="ARBA00023136"/>
    </source>
</evidence>
<feature type="transmembrane region" description="Helical" evidence="14">
    <location>
        <begin position="158"/>
        <end position="177"/>
    </location>
</feature>
<comment type="subunit">
    <text evidence="14">Interacts with CtaA.</text>
</comment>
<dbReference type="InterPro" id="IPR030470">
    <property type="entry name" value="UbiA_prenylTrfase_CS"/>
</dbReference>
<evidence type="ECO:0000256" key="4">
    <source>
        <dbReference type="ARBA" id="ARBA00022475"/>
    </source>
</evidence>
<feature type="transmembrane region" description="Helical" evidence="14">
    <location>
        <begin position="104"/>
        <end position="127"/>
    </location>
</feature>
<dbReference type="PANTHER" id="PTHR43448:SF7">
    <property type="entry name" value="4-HYDROXYBENZOATE SOLANESYLTRANSFERASE"/>
    <property type="match status" value="1"/>
</dbReference>
<dbReference type="CDD" id="cd13957">
    <property type="entry name" value="PT_UbiA_Cox10"/>
    <property type="match status" value="1"/>
</dbReference>
<sequence>MAISQQQIVHSSDKKALLSGSVLQTIQAFVALTKPKILVMLVFTSLCAAIVAQRGFPDLKVTFFMLIGLALSSGGSAAINMWYDRDIDSLMTRTYKRPIPTGIVQPKAALWFGIILGVLSGLVLILYVNPLTALLSSLGFIYYAVIYTMWLKRRTPQNIVIGGGAGAMPVLIGWASVTGSLSITPIIMFLIIFFWTPPHFWSLAVYKNEDYTKAGIPMMPVVRGARYTKIQSVLYSVILLTTSILLYFTKYVGISYLIAAVILGTIFLIHNIFVLWETDTDFVWAKRTFFFSLLYLPVLFIFMVMDVF</sequence>
<dbReference type="GO" id="GO:0008495">
    <property type="term" value="F:protoheme IX farnesyltransferase activity"/>
    <property type="evidence" value="ECO:0007669"/>
    <property type="project" value="UniProtKB-EC"/>
</dbReference>
<evidence type="ECO:0000256" key="10">
    <source>
        <dbReference type="ARBA" id="ARBA00030253"/>
    </source>
</evidence>
<comment type="catalytic activity">
    <reaction evidence="13 14">
        <text>heme b + (2E,6E)-farnesyl diphosphate + H2O = Fe(II)-heme o + diphosphate</text>
        <dbReference type="Rhea" id="RHEA:28070"/>
        <dbReference type="ChEBI" id="CHEBI:15377"/>
        <dbReference type="ChEBI" id="CHEBI:33019"/>
        <dbReference type="ChEBI" id="CHEBI:60344"/>
        <dbReference type="ChEBI" id="CHEBI:60530"/>
        <dbReference type="ChEBI" id="CHEBI:175763"/>
        <dbReference type="EC" id="2.5.1.141"/>
    </reaction>
</comment>
<evidence type="ECO:0000256" key="11">
    <source>
        <dbReference type="ARBA" id="ARBA00040810"/>
    </source>
</evidence>
<evidence type="ECO:0000256" key="2">
    <source>
        <dbReference type="ARBA" id="ARBA00004919"/>
    </source>
</evidence>
<keyword evidence="7 14" id="KW-1133">Transmembrane helix</keyword>
<dbReference type="InterPro" id="IPR044878">
    <property type="entry name" value="UbiA_sf"/>
</dbReference>
<comment type="miscellaneous">
    <text evidence="14">Carbon 2 of the heme B porphyrin ring is defined according to the Fischer nomenclature.</text>
</comment>
<evidence type="ECO:0000256" key="14">
    <source>
        <dbReference type="HAMAP-Rule" id="MF_00154"/>
    </source>
</evidence>
<keyword evidence="6 14" id="KW-0812">Transmembrane</keyword>
<evidence type="ECO:0000313" key="15">
    <source>
        <dbReference type="EMBL" id="MCZ8513678.1"/>
    </source>
</evidence>
<dbReference type="Proteomes" id="UP001527882">
    <property type="component" value="Unassembled WGS sequence"/>
</dbReference>
<protein>
    <recommendedName>
        <fullName evidence="11 14">Protoheme IX farnesyltransferase</fullName>
        <ecNumber evidence="3 14">2.5.1.141</ecNumber>
    </recommendedName>
    <alternativeName>
        <fullName evidence="12 14">Heme B farnesyltransferase</fullName>
    </alternativeName>
    <alternativeName>
        <fullName evidence="10 14">Heme O synthase</fullName>
    </alternativeName>
</protein>
<feature type="transmembrane region" description="Helical" evidence="14">
    <location>
        <begin position="133"/>
        <end position="151"/>
    </location>
</feature>
<feature type="transmembrane region" description="Helical" evidence="14">
    <location>
        <begin position="288"/>
        <end position="305"/>
    </location>
</feature>
<dbReference type="RefSeq" id="WP_269882202.1">
    <property type="nucleotide sequence ID" value="NZ_JAQAGZ010000009.1"/>
</dbReference>
<reference evidence="15 16" key="1">
    <citation type="submission" date="2022-12" db="EMBL/GenBank/DDBJ databases">
        <title>Draft genome sequence of Paenibacillus sp. dW9.</title>
        <authorList>
            <person name="Choi E.-W."/>
            <person name="Kim D.-U."/>
        </authorList>
    </citation>
    <scope>NUCLEOTIDE SEQUENCE [LARGE SCALE GENOMIC DNA]</scope>
    <source>
        <strain evidence="16">dW9</strain>
    </source>
</reference>
<evidence type="ECO:0000313" key="16">
    <source>
        <dbReference type="Proteomes" id="UP001527882"/>
    </source>
</evidence>
<name>A0ABT4Q9X0_9BACL</name>